<accession>U6G726</accession>
<dbReference type="OrthoDB" id="348356at2759"/>
<feature type="transmembrane region" description="Helical" evidence="2">
    <location>
        <begin position="60"/>
        <end position="81"/>
    </location>
</feature>
<evidence type="ECO:0000256" key="2">
    <source>
        <dbReference type="SAM" id="Phobius"/>
    </source>
</evidence>
<protein>
    <submittedName>
        <fullName evidence="3">Uncharacterized protein</fullName>
    </submittedName>
</protein>
<sequence length="852" mass="94547">MASTSTLEIEGQMLELHNILQDNATPAPAPVFSTLEMPAVEAVFARTGNLRAIAGRSPPFLRAVLATLASVTAIAVLVFLCSRGYKGRAGQYIGGRRLASSEDSPRSFDICFSSGDEDEQEEQQTFHVPISPVSEDWKLPLKKRLFARVAGFGAGSEACNSQQREQQQHQYEPYGTPLGIHPTQMAPLPGQLGFLPLPISSPLYSTPVQTPAHLDPSSRLFYFYPYQQAAGPFALPTWQAFPQQVEHLQPEVFGPLPEQQIFQRDCQQLQLHLQQQQVLLKQQEEQQAYHWELLAWQQLWQRQALLQQQAQQQYLLQQQQQLHYLLQEHHERQHMLQRQHQYLLQQHEQLRTMQPPEQQQAIQNQEVYQKMQQYNWQVTPKESTQEQEKRQRKRKCQEELESLYKKQQLRQSAHPLSGYLPEEWIDPDSPMPETPQASLRPETPQASPRPETPQDSPRPETSQDSPWPEAPPDSTRPETPLDSPGPETPQDSPRPETPQDSPRPETPQASTSHQASKFAAAAAADRSTLGQFSMQVIPGFPLVPSPASPAAAPEAFRREAAAVLAAGDAAASAVAIKGGLAGGPSSAESTTAGEGGNLSVQTFFASHDEGSGDSETSSTAAEGSALPAPVSAPPIAELSGTRDVSMRGHPFVRLPLRTVKGTTACSLVNLRRAVTTHPGRRDVVPLLQRAHELLSGQALTVGEMRELAHVTGSLIEHAVNHQHRDMSRLKTSRAIVRLGIRFLLLDVVVSSFIVLGQTPDPVLWKAFTDAISHAAPQMNRGRSSRGRQTFAYCLCQELSRQIQILKTGRRPDPAAMVRAKRLLFCSASSPKRFQKKDFDPWREDDRNAAAGP</sequence>
<dbReference type="AlphaFoldDB" id="U6G726"/>
<name>U6G726_9EIME</name>
<evidence type="ECO:0000313" key="4">
    <source>
        <dbReference type="Proteomes" id="UP000018201"/>
    </source>
</evidence>
<dbReference type="VEuPathDB" id="ToxoDB:EPH_0004950"/>
<feature type="region of interest" description="Disordered" evidence="1">
    <location>
        <begin position="419"/>
        <end position="522"/>
    </location>
</feature>
<keyword evidence="4" id="KW-1185">Reference proteome</keyword>
<evidence type="ECO:0000256" key="1">
    <source>
        <dbReference type="SAM" id="MobiDB-lite"/>
    </source>
</evidence>
<dbReference type="EMBL" id="HG690845">
    <property type="protein sequence ID" value="CDI75312.1"/>
    <property type="molecule type" value="Genomic_DNA"/>
</dbReference>
<gene>
    <name evidence="3" type="ORF">EPH_0004950</name>
</gene>
<feature type="region of interest" description="Disordered" evidence="1">
    <location>
        <begin position="606"/>
        <end position="636"/>
    </location>
</feature>
<proteinExistence type="predicted"/>
<keyword evidence="2" id="KW-0812">Transmembrane</keyword>
<feature type="compositionally biased region" description="Low complexity" evidence="1">
    <location>
        <begin position="614"/>
        <end position="625"/>
    </location>
</feature>
<evidence type="ECO:0000313" key="3">
    <source>
        <dbReference type="EMBL" id="CDI75312.1"/>
    </source>
</evidence>
<reference evidence="3" key="1">
    <citation type="submission" date="2013-10" db="EMBL/GenBank/DDBJ databases">
        <title>Genomic analysis of the causative agents of coccidiosis in chickens.</title>
        <authorList>
            <person name="Reid A.J."/>
            <person name="Blake D."/>
            <person name="Billington K."/>
            <person name="Browne H."/>
            <person name="Dunn M."/>
            <person name="Hung S."/>
            <person name="Kawahara F."/>
            <person name="Miranda-Saavedra D."/>
            <person name="Mourier T."/>
            <person name="Nagra H."/>
            <person name="Otto T.D."/>
            <person name="Rawlings N."/>
            <person name="Sanchez A."/>
            <person name="Sanders M."/>
            <person name="Subramaniam C."/>
            <person name="Tay Y."/>
            <person name="Dear P."/>
            <person name="Doerig C."/>
            <person name="Gruber A."/>
            <person name="Parkinson J."/>
            <person name="Shirley M."/>
            <person name="Wan K.L."/>
            <person name="Berriman M."/>
            <person name="Tomley F."/>
            <person name="Pain A."/>
        </authorList>
    </citation>
    <scope>NUCLEOTIDE SEQUENCE [LARGE SCALE GENOMIC DNA]</scope>
    <source>
        <strain evidence="3">Houghton</strain>
    </source>
</reference>
<feature type="compositionally biased region" description="Basic and acidic residues" evidence="1">
    <location>
        <begin position="835"/>
        <end position="852"/>
    </location>
</feature>
<feature type="region of interest" description="Disordered" evidence="1">
    <location>
        <begin position="833"/>
        <end position="852"/>
    </location>
</feature>
<keyword evidence="2" id="KW-0472">Membrane</keyword>
<dbReference type="Proteomes" id="UP000018201">
    <property type="component" value="Unassembled WGS sequence"/>
</dbReference>
<keyword evidence="2" id="KW-1133">Transmembrane helix</keyword>
<reference evidence="3" key="2">
    <citation type="submission" date="2013-10" db="EMBL/GenBank/DDBJ databases">
        <authorList>
            <person name="Aslett M."/>
        </authorList>
    </citation>
    <scope>NUCLEOTIDE SEQUENCE [LARGE SCALE GENOMIC DNA]</scope>
    <source>
        <strain evidence="3">Houghton</strain>
    </source>
</reference>
<organism evidence="3 4">
    <name type="scientific">Eimeria praecox</name>
    <dbReference type="NCBI Taxonomy" id="51316"/>
    <lineage>
        <taxon>Eukaryota</taxon>
        <taxon>Sar</taxon>
        <taxon>Alveolata</taxon>
        <taxon>Apicomplexa</taxon>
        <taxon>Conoidasida</taxon>
        <taxon>Coccidia</taxon>
        <taxon>Eucoccidiorida</taxon>
        <taxon>Eimeriorina</taxon>
        <taxon>Eimeriidae</taxon>
        <taxon>Eimeria</taxon>
    </lineage>
</organism>
<feature type="compositionally biased region" description="Polar residues" evidence="1">
    <location>
        <begin position="453"/>
        <end position="465"/>
    </location>
</feature>